<feature type="transmembrane region" description="Helical" evidence="5">
    <location>
        <begin position="172"/>
        <end position="201"/>
    </location>
</feature>
<dbReference type="PANTHER" id="PTHR37422:SF13">
    <property type="entry name" value="LIPOPOLYSACCHARIDE BIOSYNTHESIS PROTEIN PA4999-RELATED"/>
    <property type="match status" value="1"/>
</dbReference>
<feature type="transmembrane region" description="Helical" evidence="5">
    <location>
        <begin position="108"/>
        <end position="128"/>
    </location>
</feature>
<feature type="transmembrane region" description="Helical" evidence="5">
    <location>
        <begin position="369"/>
        <end position="390"/>
    </location>
</feature>
<feature type="transmembrane region" description="Helical" evidence="5">
    <location>
        <begin position="253"/>
        <end position="275"/>
    </location>
</feature>
<accession>A0A174KQQ2</accession>
<evidence type="ECO:0000256" key="4">
    <source>
        <dbReference type="ARBA" id="ARBA00023136"/>
    </source>
</evidence>
<evidence type="ECO:0000259" key="6">
    <source>
        <dbReference type="Pfam" id="PF04932"/>
    </source>
</evidence>
<feature type="transmembrane region" description="Helical" evidence="5">
    <location>
        <begin position="295"/>
        <end position="317"/>
    </location>
</feature>
<evidence type="ECO:0000256" key="2">
    <source>
        <dbReference type="ARBA" id="ARBA00022692"/>
    </source>
</evidence>
<name>A0A174KQQ2_9FIRM</name>
<dbReference type="GeneID" id="96227779"/>
<dbReference type="EMBL" id="CZAY01000003">
    <property type="protein sequence ID" value="CUP12208.1"/>
    <property type="molecule type" value="Genomic_DNA"/>
</dbReference>
<evidence type="ECO:0000256" key="5">
    <source>
        <dbReference type="SAM" id="Phobius"/>
    </source>
</evidence>
<keyword evidence="7" id="KW-0436">Ligase</keyword>
<feature type="transmembrane region" description="Helical" evidence="5">
    <location>
        <begin position="78"/>
        <end position="96"/>
    </location>
</feature>
<dbReference type="GO" id="GO:0016020">
    <property type="term" value="C:membrane"/>
    <property type="evidence" value="ECO:0007669"/>
    <property type="project" value="UniProtKB-SubCell"/>
</dbReference>
<protein>
    <submittedName>
        <fullName evidence="7">Lipid A core-O-antigen ligase and related enzymes</fullName>
    </submittedName>
</protein>
<keyword evidence="3 5" id="KW-1133">Transmembrane helix</keyword>
<dbReference type="RefSeq" id="WP_055281649.1">
    <property type="nucleotide sequence ID" value="NZ_CZAY01000003.1"/>
</dbReference>
<feature type="transmembrane region" description="Helical" evidence="5">
    <location>
        <begin position="148"/>
        <end position="165"/>
    </location>
</feature>
<dbReference type="InterPro" id="IPR051533">
    <property type="entry name" value="WaaL-like"/>
</dbReference>
<evidence type="ECO:0000256" key="1">
    <source>
        <dbReference type="ARBA" id="ARBA00004141"/>
    </source>
</evidence>
<organism evidence="7 8">
    <name type="scientific">Dorea longicatena</name>
    <dbReference type="NCBI Taxonomy" id="88431"/>
    <lineage>
        <taxon>Bacteria</taxon>
        <taxon>Bacillati</taxon>
        <taxon>Bacillota</taxon>
        <taxon>Clostridia</taxon>
        <taxon>Lachnospirales</taxon>
        <taxon>Lachnospiraceae</taxon>
        <taxon>Dorea</taxon>
    </lineage>
</organism>
<reference evidence="7 8" key="1">
    <citation type="submission" date="2015-09" db="EMBL/GenBank/DDBJ databases">
        <authorList>
            <consortium name="Pathogen Informatics"/>
        </authorList>
    </citation>
    <scope>NUCLEOTIDE SEQUENCE [LARGE SCALE GENOMIC DNA]</scope>
    <source>
        <strain evidence="7 8">2789STDY5834914</strain>
    </source>
</reference>
<dbReference type="PANTHER" id="PTHR37422">
    <property type="entry name" value="TEICHURONIC ACID BIOSYNTHESIS PROTEIN TUAE"/>
    <property type="match status" value="1"/>
</dbReference>
<feature type="transmembrane region" description="Helical" evidence="5">
    <location>
        <begin position="213"/>
        <end position="232"/>
    </location>
</feature>
<evidence type="ECO:0000256" key="3">
    <source>
        <dbReference type="ARBA" id="ARBA00022989"/>
    </source>
</evidence>
<dbReference type="Pfam" id="PF04932">
    <property type="entry name" value="Wzy_C"/>
    <property type="match status" value="1"/>
</dbReference>
<proteinExistence type="predicted"/>
<evidence type="ECO:0000313" key="8">
    <source>
        <dbReference type="Proteomes" id="UP000095485"/>
    </source>
</evidence>
<feature type="transmembrane region" description="Helical" evidence="5">
    <location>
        <begin position="20"/>
        <end position="40"/>
    </location>
</feature>
<feature type="domain" description="O-antigen ligase-related" evidence="6">
    <location>
        <begin position="176"/>
        <end position="310"/>
    </location>
</feature>
<sequence length="556" mass="62625">MELYLYTLPIVLAGLLQGGYFVYTSAILNAVMLIGIFVCVMKNKKVYLAFNMNLLSIFIVCLMYFLTALWGIDSGMSLMGGVKFLPLLLWFLLIAGKKDRKERLIETLPVLGACMTLFSFVMMQFSIFEKSVSVAGRLAGFFQYPNTYALFMLICLVIAVDKLNWDKIDWLWCAYAGIAVFGIIMSGSRTVLLLMLVLGAWYCVKRKLPGKVLLMAAGGCAVLVVLLWITGVGKEVLIRVFSTNGSTFWGRLLYMKDAAGMILTHPFGLGYYGYHYLQTSCQTGVYSVVSVHNELLQLMLDVGILPAILFYGMLVKSCISKNVSGRNRLLLLIVILHSLFDYDFQFLVIGMVVILLLEDENVKEISISWFTRICSLFAAIGVMAVSYRTGLSDYYYMKNMPQKALKTYQGNTEARIELLKKADTVKKMKRISDKIIEDNSKVAVAYSARAQVCFAEGDMEGYIKNKLIAIQLAPYQYEEYEDYLDTLAYAEGEYLKGKDTKSAQECVKRANTIPGLLNDVKEKTSSLGWKINDTPTVLLSHEKLELIKEMEKKINE</sequence>
<evidence type="ECO:0000313" key="7">
    <source>
        <dbReference type="EMBL" id="CUP12208.1"/>
    </source>
</evidence>
<feature type="transmembrane region" description="Helical" evidence="5">
    <location>
        <begin position="329"/>
        <end position="357"/>
    </location>
</feature>
<dbReference type="InterPro" id="IPR007016">
    <property type="entry name" value="O-antigen_ligase-rel_domated"/>
</dbReference>
<dbReference type="Proteomes" id="UP000095485">
    <property type="component" value="Unassembled WGS sequence"/>
</dbReference>
<keyword evidence="4 5" id="KW-0472">Membrane</keyword>
<comment type="subcellular location">
    <subcellularLocation>
        <location evidence="1">Membrane</location>
        <topology evidence="1">Multi-pass membrane protein</topology>
    </subcellularLocation>
</comment>
<gene>
    <name evidence="7" type="ORF">ERS852526_00472</name>
</gene>
<dbReference type="AlphaFoldDB" id="A0A174KQQ2"/>
<keyword evidence="2 5" id="KW-0812">Transmembrane</keyword>
<feature type="transmembrane region" description="Helical" evidence="5">
    <location>
        <begin position="52"/>
        <end position="72"/>
    </location>
</feature>
<dbReference type="GO" id="GO:0016874">
    <property type="term" value="F:ligase activity"/>
    <property type="evidence" value="ECO:0007669"/>
    <property type="project" value="UniProtKB-KW"/>
</dbReference>